<comment type="caution">
    <text evidence="2">The sequence shown here is derived from an EMBL/GenBank/DDBJ whole genome shotgun (WGS) entry which is preliminary data.</text>
</comment>
<dbReference type="Gene3D" id="1.25.40.10">
    <property type="entry name" value="Tetratricopeptide repeat domain"/>
    <property type="match status" value="2"/>
</dbReference>
<name>A0A835Y6W9_9CHLO</name>
<evidence type="ECO:0000313" key="2">
    <source>
        <dbReference type="EMBL" id="KAG2495848.1"/>
    </source>
</evidence>
<feature type="compositionally biased region" description="Low complexity" evidence="1">
    <location>
        <begin position="712"/>
        <end position="726"/>
    </location>
</feature>
<protein>
    <recommendedName>
        <fullName evidence="4">Kinesin light chain</fullName>
    </recommendedName>
</protein>
<sequence>MTAPATTTLEPSGEGPSTTFDGCIPRDVWDCAVSLEFLRSFAENVPTSYSTADVVENIVKPATRERRCRYVDLIPEPRAVGTSSFFISHRWGCNFRAELVGMVLQHFTGLEAAAARAAAAAGGSQPEPIYVWLDIFAVNQHPNTTQADDLANLQNVIKHSSATVMLMDPAGAVLTRIWCLYEAWKTAEYKGAGGLQMLAPHVNYDSLEAVFTRLDVLAAEATVDEDRVRILADVEASMGAAQLNVYLKNALVQACMAEVSREVPPAEAIVRALMAQETAAAAANAAAAAAVAAGAEGAATDGAPADGAPAAAPAAAAEAPAEGAPAAAPKDGAPAPAPPLQVEGEAAAALVRGGVACYKASKMMLFIAKLADAEALMREAFALLRRVAGPQGQHMALGARRSMGMLLAAQTGRSDEALGVLMGALEDVKQAYGPRHFITAELVNDIAIVLSQKGDWESAEQMWRISLQLTEEQTPEAMPPAAQAESMRNLRLNLAAALEKQGRMAEAEVAMRALIPQMQAAAGGKRDARVAELLGLLAGAVRAQGRAAEAEALAREALALRIKIFGDRHPSVADAMDSLARALAAQGRLAEALPLAASAAQLAAQLVGPGHKLTQRLLAGARELVARVEAEQGAAGGAPTGGSGEEGAQAEGQGQGGQGAVAPGPSSSALESSPAAPQPEPQSQPLPPPQPAAAPTAAPSNGISVTDEITVAPSTTSPPSEASDASSPDRDRPNSAKARGSNQTGGRWAARTGTSSSQRHVQSQGQGQGQGQGREPSNVARDVAAKGGPAAAEAAGAGCAVCLPGARWRGSGTNRVAPAEGGKG</sequence>
<feature type="region of interest" description="Disordered" evidence="1">
    <location>
        <begin position="632"/>
        <end position="796"/>
    </location>
</feature>
<organism evidence="2 3">
    <name type="scientific">Edaphochlamys debaryana</name>
    <dbReference type="NCBI Taxonomy" id="47281"/>
    <lineage>
        <taxon>Eukaryota</taxon>
        <taxon>Viridiplantae</taxon>
        <taxon>Chlorophyta</taxon>
        <taxon>core chlorophytes</taxon>
        <taxon>Chlorophyceae</taxon>
        <taxon>CS clade</taxon>
        <taxon>Chlamydomonadales</taxon>
        <taxon>Chlamydomonadales incertae sedis</taxon>
        <taxon>Edaphochlamys</taxon>
    </lineage>
</organism>
<dbReference type="AlphaFoldDB" id="A0A835Y6W9"/>
<dbReference type="EMBL" id="JAEHOE010000022">
    <property type="protein sequence ID" value="KAG2495848.1"/>
    <property type="molecule type" value="Genomic_DNA"/>
</dbReference>
<dbReference type="PANTHER" id="PTHR37330:SF1">
    <property type="entry name" value="CONSERVED TRANSMEMBRANE PROTEIN-RELATED"/>
    <property type="match status" value="1"/>
</dbReference>
<dbReference type="OrthoDB" id="546384at2759"/>
<dbReference type="SUPFAM" id="SSF48452">
    <property type="entry name" value="TPR-like"/>
    <property type="match status" value="2"/>
</dbReference>
<proteinExistence type="predicted"/>
<feature type="compositionally biased region" description="Low complexity" evidence="1">
    <location>
        <begin position="780"/>
        <end position="796"/>
    </location>
</feature>
<evidence type="ECO:0000256" key="1">
    <source>
        <dbReference type="SAM" id="MobiDB-lite"/>
    </source>
</evidence>
<feature type="compositionally biased region" description="Low complexity" evidence="1">
    <location>
        <begin position="660"/>
        <end position="675"/>
    </location>
</feature>
<dbReference type="Pfam" id="PF13424">
    <property type="entry name" value="TPR_12"/>
    <property type="match status" value="2"/>
</dbReference>
<keyword evidence="3" id="KW-1185">Reference proteome</keyword>
<feature type="compositionally biased region" description="Polar residues" evidence="1">
    <location>
        <begin position="752"/>
        <end position="763"/>
    </location>
</feature>
<feature type="compositionally biased region" description="Gly residues" evidence="1">
    <location>
        <begin position="634"/>
        <end position="645"/>
    </location>
</feature>
<evidence type="ECO:0000313" key="3">
    <source>
        <dbReference type="Proteomes" id="UP000612055"/>
    </source>
</evidence>
<feature type="compositionally biased region" description="Pro residues" evidence="1">
    <location>
        <begin position="676"/>
        <end position="692"/>
    </location>
</feature>
<gene>
    <name evidence="2" type="ORF">HYH03_006087</name>
</gene>
<dbReference type="InterPro" id="IPR011990">
    <property type="entry name" value="TPR-like_helical_dom_sf"/>
</dbReference>
<evidence type="ECO:0008006" key="4">
    <source>
        <dbReference type="Google" id="ProtNLM"/>
    </source>
</evidence>
<feature type="region of interest" description="Disordered" evidence="1">
    <location>
        <begin position="302"/>
        <end position="339"/>
    </location>
</feature>
<accession>A0A835Y6W9</accession>
<dbReference type="Proteomes" id="UP000612055">
    <property type="component" value="Unassembled WGS sequence"/>
</dbReference>
<reference evidence="2" key="1">
    <citation type="journal article" date="2020" name="bioRxiv">
        <title>Comparative genomics of Chlamydomonas.</title>
        <authorList>
            <person name="Craig R.J."/>
            <person name="Hasan A.R."/>
            <person name="Ness R.W."/>
            <person name="Keightley P.D."/>
        </authorList>
    </citation>
    <scope>NUCLEOTIDE SEQUENCE</scope>
    <source>
        <strain evidence="2">CCAP 11/70</strain>
    </source>
</reference>
<dbReference type="PANTHER" id="PTHR37330">
    <property type="entry name" value="CONSERVED TRANSMEMBRANE PROTEIN-RELATED"/>
    <property type="match status" value="1"/>
</dbReference>
<feature type="compositionally biased region" description="Low complexity" evidence="1">
    <location>
        <begin position="302"/>
        <end position="334"/>
    </location>
</feature>